<dbReference type="GO" id="GO:0016740">
    <property type="term" value="F:transferase activity"/>
    <property type="evidence" value="ECO:0007669"/>
    <property type="project" value="InterPro"/>
</dbReference>
<organism evidence="3 4">
    <name type="scientific">Saliniradius amylolyticus</name>
    <dbReference type="NCBI Taxonomy" id="2183582"/>
    <lineage>
        <taxon>Bacteria</taxon>
        <taxon>Pseudomonadati</taxon>
        <taxon>Pseudomonadota</taxon>
        <taxon>Gammaproteobacteria</taxon>
        <taxon>Alteromonadales</taxon>
        <taxon>Alteromonadaceae</taxon>
        <taxon>Saliniradius</taxon>
    </lineage>
</organism>
<accession>A0A2S2E5C1</accession>
<feature type="chain" id="PRO_5015682572" evidence="1">
    <location>
        <begin position="20"/>
        <end position="248"/>
    </location>
</feature>
<keyword evidence="3" id="KW-0378">Hydrolase</keyword>
<evidence type="ECO:0000256" key="1">
    <source>
        <dbReference type="SAM" id="SignalP"/>
    </source>
</evidence>
<evidence type="ECO:0000313" key="4">
    <source>
        <dbReference type="Proteomes" id="UP000245728"/>
    </source>
</evidence>
<reference evidence="3 4" key="1">
    <citation type="submission" date="2018-05" db="EMBL/GenBank/DDBJ databases">
        <title>Salinimonas sp. HMF8227 Genome sequencing and assembly.</title>
        <authorList>
            <person name="Kang H."/>
            <person name="Kang J."/>
            <person name="Cha I."/>
            <person name="Kim H."/>
            <person name="Joh K."/>
        </authorList>
    </citation>
    <scope>NUCLEOTIDE SEQUENCE [LARGE SCALE GENOMIC DNA]</scope>
    <source>
        <strain evidence="3 4">HMF8227</strain>
    </source>
</reference>
<dbReference type="PANTHER" id="PTHR38589:SF1">
    <property type="entry name" value="BLR0621 PROTEIN"/>
    <property type="match status" value="1"/>
</dbReference>
<dbReference type="PANTHER" id="PTHR38589">
    <property type="entry name" value="BLR0621 PROTEIN"/>
    <property type="match status" value="1"/>
</dbReference>
<evidence type="ECO:0000259" key="2">
    <source>
        <dbReference type="Pfam" id="PF03734"/>
    </source>
</evidence>
<sequence>MLKYAAAIGLLLGSVAAMADASNWQLPDVHQQLVVVTTSGWDDSQGHMHTLNRTPDGWQKQGVSSPVTIGKNGMAWGLGLHPEQQGKHKQEGDGRAPAGIFSLTEAFGYEALDDIAMPYEQMSQGHYCMDVAGSPYYNQIVDAKEVGEEAVKGSSEGMRRDLHYGDDLYKHGVFVAHNPDNISGAGSCIFLHHWRAPGKPTAGCTAMPGDVMSQLLNWLKPEAEPVMVLLPETVYEQKLNEWGLPTLN</sequence>
<dbReference type="EC" id="3.4.13.22" evidence="3"/>
<feature type="domain" description="L,D-TPase catalytic" evidence="2">
    <location>
        <begin position="64"/>
        <end position="226"/>
    </location>
</feature>
<gene>
    <name evidence="3" type="primary">vanX</name>
    <name evidence="3" type="ORF">HMF8227_02381</name>
</gene>
<dbReference type="AlphaFoldDB" id="A0A2S2E5C1"/>
<dbReference type="OrthoDB" id="9804204at2"/>
<dbReference type="GO" id="GO:0160237">
    <property type="term" value="F:D-Ala-D-Ala dipeptidase activity"/>
    <property type="evidence" value="ECO:0007669"/>
    <property type="project" value="UniProtKB-EC"/>
</dbReference>
<dbReference type="Proteomes" id="UP000245728">
    <property type="component" value="Chromosome"/>
</dbReference>
<keyword evidence="4" id="KW-1185">Reference proteome</keyword>
<keyword evidence="3" id="KW-0224">Dipeptidase</keyword>
<dbReference type="KEGG" id="salh:HMF8227_02381"/>
<dbReference type="RefSeq" id="WP_109340371.1">
    <property type="nucleotide sequence ID" value="NZ_CP029347.1"/>
</dbReference>
<name>A0A2S2E5C1_9ALTE</name>
<protein>
    <submittedName>
        <fullName evidence="3">D-Ala-D-Ala dipeptidase</fullName>
        <ecNumber evidence="3">3.4.13.22</ecNumber>
    </submittedName>
</protein>
<keyword evidence="1" id="KW-0732">Signal</keyword>
<feature type="signal peptide" evidence="1">
    <location>
        <begin position="1"/>
        <end position="19"/>
    </location>
</feature>
<keyword evidence="3" id="KW-0645">Protease</keyword>
<dbReference type="Pfam" id="PF03734">
    <property type="entry name" value="YkuD"/>
    <property type="match status" value="1"/>
</dbReference>
<evidence type="ECO:0000313" key="3">
    <source>
        <dbReference type="EMBL" id="AWL12833.1"/>
    </source>
</evidence>
<dbReference type="InterPro" id="IPR005490">
    <property type="entry name" value="LD_TPept_cat_dom"/>
</dbReference>
<proteinExistence type="predicted"/>
<dbReference type="EMBL" id="CP029347">
    <property type="protein sequence ID" value="AWL12833.1"/>
    <property type="molecule type" value="Genomic_DNA"/>
</dbReference>